<comment type="caution">
    <text evidence="6">The sequence shown here is derived from an EMBL/GenBank/DDBJ whole genome shotgun (WGS) entry which is preliminary data.</text>
</comment>
<accession>A0AAV9IT17</accession>
<dbReference type="PANTHER" id="PTHR13026">
    <property type="entry name" value="NNP-1 PROTEIN NOVEL NUCLEAR PROTEIN 1 NOP52"/>
    <property type="match status" value="1"/>
</dbReference>
<dbReference type="EMBL" id="JANCYW010000004">
    <property type="protein sequence ID" value="KAK4535240.1"/>
    <property type="molecule type" value="Genomic_DNA"/>
</dbReference>
<comment type="subcellular location">
    <subcellularLocation>
        <location evidence="1">Nucleus</location>
    </subcellularLocation>
</comment>
<keyword evidence="7" id="KW-1185">Reference proteome</keyword>
<gene>
    <name evidence="6" type="ORF">CDCA_CDCA04G1265</name>
</gene>
<sequence>MSKKPRYIDDVLRDNSHKDQDSPPTKTLRSCSAPVARPTAVELDLARRLASSSKSVRQEALTAVQRVLCAAETPLRWPEMRRLWRALFYTLWFADRPVAIEAVIRRLVRLLEVSADPYLYFRGMLECLVREWPSIDHHRLDKYYALLTDGVAAAAAWGVSHGSADDWQACRCIARIVEEEVFQPLYVDKVHFADDVAAEAREPPRRGSVGVALHLCDVWVARILESVPPDERQHLSFAVDSRCPADMYMEPIVRLFVVETNRAAEARLPTRKRLMARAAQRVWKVLEARWLTRPPEPVEEASWRTHAQEIAQGLFQRASGTGVPDYGRRLLYETVRHLRAAVELPSEVSAVPLKRKRKA</sequence>
<dbReference type="GO" id="GO:0006364">
    <property type="term" value="P:rRNA processing"/>
    <property type="evidence" value="ECO:0007669"/>
    <property type="project" value="UniProtKB-KW"/>
</dbReference>
<proteinExistence type="inferred from homology"/>
<keyword evidence="4" id="KW-0539">Nucleus</keyword>
<evidence type="ECO:0000256" key="2">
    <source>
        <dbReference type="ARBA" id="ARBA00006374"/>
    </source>
</evidence>
<feature type="compositionally biased region" description="Basic and acidic residues" evidence="5">
    <location>
        <begin position="1"/>
        <end position="21"/>
    </location>
</feature>
<evidence type="ECO:0000256" key="1">
    <source>
        <dbReference type="ARBA" id="ARBA00004123"/>
    </source>
</evidence>
<dbReference type="InterPro" id="IPR010301">
    <property type="entry name" value="RRP1"/>
</dbReference>
<dbReference type="PANTHER" id="PTHR13026:SF0">
    <property type="entry name" value="RIBOSOMAL RNA PROCESSING 1B"/>
    <property type="match status" value="1"/>
</dbReference>
<keyword evidence="3" id="KW-0698">rRNA processing</keyword>
<dbReference type="Pfam" id="PF05997">
    <property type="entry name" value="Nop52"/>
    <property type="match status" value="1"/>
</dbReference>
<evidence type="ECO:0000313" key="6">
    <source>
        <dbReference type="EMBL" id="KAK4535240.1"/>
    </source>
</evidence>
<name>A0AAV9IT17_CYACA</name>
<evidence type="ECO:0000256" key="4">
    <source>
        <dbReference type="ARBA" id="ARBA00023242"/>
    </source>
</evidence>
<organism evidence="6 7">
    <name type="scientific">Cyanidium caldarium</name>
    <name type="common">Red alga</name>
    <dbReference type="NCBI Taxonomy" id="2771"/>
    <lineage>
        <taxon>Eukaryota</taxon>
        <taxon>Rhodophyta</taxon>
        <taxon>Bangiophyceae</taxon>
        <taxon>Cyanidiales</taxon>
        <taxon>Cyanidiaceae</taxon>
        <taxon>Cyanidium</taxon>
    </lineage>
</organism>
<evidence type="ECO:0000256" key="3">
    <source>
        <dbReference type="ARBA" id="ARBA00022552"/>
    </source>
</evidence>
<dbReference type="GO" id="GO:0030688">
    <property type="term" value="C:preribosome, small subunit precursor"/>
    <property type="evidence" value="ECO:0007669"/>
    <property type="project" value="InterPro"/>
</dbReference>
<evidence type="ECO:0000313" key="7">
    <source>
        <dbReference type="Proteomes" id="UP001301350"/>
    </source>
</evidence>
<comment type="similarity">
    <text evidence="2">Belongs to the RRP1 family.</text>
</comment>
<reference evidence="6 7" key="1">
    <citation type="submission" date="2022-07" db="EMBL/GenBank/DDBJ databases">
        <title>Genome-wide signatures of adaptation to extreme environments.</title>
        <authorList>
            <person name="Cho C.H."/>
            <person name="Yoon H.S."/>
        </authorList>
    </citation>
    <scope>NUCLEOTIDE SEQUENCE [LARGE SCALE GENOMIC DNA]</scope>
    <source>
        <strain evidence="6 7">DBV 063 E5</strain>
    </source>
</reference>
<dbReference type="Proteomes" id="UP001301350">
    <property type="component" value="Unassembled WGS sequence"/>
</dbReference>
<protein>
    <submittedName>
        <fullName evidence="6">Uncharacterized protein</fullName>
    </submittedName>
</protein>
<feature type="region of interest" description="Disordered" evidence="5">
    <location>
        <begin position="1"/>
        <end position="30"/>
    </location>
</feature>
<evidence type="ECO:0000256" key="5">
    <source>
        <dbReference type="SAM" id="MobiDB-lite"/>
    </source>
</evidence>
<dbReference type="AlphaFoldDB" id="A0AAV9IT17"/>
<dbReference type="GO" id="GO:0005634">
    <property type="term" value="C:nucleus"/>
    <property type="evidence" value="ECO:0007669"/>
    <property type="project" value="UniProtKB-SubCell"/>
</dbReference>